<organism evidence="11 12">
    <name type="scientific">Nonomuraea corallina</name>
    <dbReference type="NCBI Taxonomy" id="2989783"/>
    <lineage>
        <taxon>Bacteria</taxon>
        <taxon>Bacillati</taxon>
        <taxon>Actinomycetota</taxon>
        <taxon>Actinomycetes</taxon>
        <taxon>Streptosporangiales</taxon>
        <taxon>Streptosporangiaceae</taxon>
        <taxon>Nonomuraea</taxon>
    </lineage>
</organism>
<evidence type="ECO:0000256" key="4">
    <source>
        <dbReference type="ARBA" id="ARBA00022519"/>
    </source>
</evidence>
<dbReference type="EMBL" id="JAPNNL010000109">
    <property type="protein sequence ID" value="MDA0636513.1"/>
    <property type="molecule type" value="Genomic_DNA"/>
</dbReference>
<keyword evidence="3" id="KW-1003">Cell membrane</keyword>
<dbReference type="InterPro" id="IPR052157">
    <property type="entry name" value="BCAA_transport_permease"/>
</dbReference>
<keyword evidence="2" id="KW-0813">Transport</keyword>
<keyword evidence="6" id="KW-0029">Amino-acid transport</keyword>
<sequence>MKIVVTTESGQPVQEVTSDAKGTWEVPIDQPGSYKVTLDTATLPQNMAIRGGNNQRAPTVYEGNPTTVLFALTAKGEDGAAAPDEGGGSSAFWQRAAQLTFEGFNLGLIIALAALGLSLIYGTTGLTNFAHGELVTLGALLAYLVNVPFGLHIIPAAVIAVILAGGLGYAQDRFFWGGLRKRGTGIIAAMIVSIGVALFMRYLFLILFGGETQSYAQYNAQAGIEIGPISATPKNLISMGIELTVLIIVGIALLRTRTGKAARAVADNPALASSSGINVDRIIRIIWTGGGAIAALAGIMLGLSQNLKYTMGQELLLLIFAGVTLGGLGTAFGALVGSIIVGLFIQISTLWVPPELKNVGALAVLILVLLFRPQGILGRRERIG</sequence>
<feature type="transmembrane region" description="Helical" evidence="10">
    <location>
        <begin position="282"/>
        <end position="303"/>
    </location>
</feature>
<comment type="subcellular location">
    <subcellularLocation>
        <location evidence="1">Cell membrane</location>
        <topology evidence="1">Multi-pass membrane protein</topology>
    </subcellularLocation>
</comment>
<evidence type="ECO:0000256" key="8">
    <source>
        <dbReference type="ARBA" id="ARBA00023136"/>
    </source>
</evidence>
<dbReference type="PANTHER" id="PTHR11795:SF371">
    <property type="entry name" value="HIGH-AFFINITY BRANCHED-CHAIN AMINO ACID TRANSPORT SYSTEM PERMEASE PROTEIN LIVH"/>
    <property type="match status" value="1"/>
</dbReference>
<keyword evidence="5 10" id="KW-0812">Transmembrane</keyword>
<evidence type="ECO:0000256" key="3">
    <source>
        <dbReference type="ARBA" id="ARBA00022475"/>
    </source>
</evidence>
<evidence type="ECO:0000256" key="2">
    <source>
        <dbReference type="ARBA" id="ARBA00022448"/>
    </source>
</evidence>
<dbReference type="Proteomes" id="UP001144036">
    <property type="component" value="Unassembled WGS sequence"/>
</dbReference>
<feature type="transmembrane region" description="Helical" evidence="10">
    <location>
        <begin position="236"/>
        <end position="254"/>
    </location>
</feature>
<gene>
    <name evidence="11" type="ORF">OUY22_24120</name>
</gene>
<keyword evidence="8 10" id="KW-0472">Membrane</keyword>
<dbReference type="PANTHER" id="PTHR11795">
    <property type="entry name" value="BRANCHED-CHAIN AMINO ACID TRANSPORT SYSTEM PERMEASE PROTEIN LIVH"/>
    <property type="match status" value="1"/>
</dbReference>
<dbReference type="CDD" id="cd06582">
    <property type="entry name" value="TM_PBP1_LivH_like"/>
    <property type="match status" value="1"/>
</dbReference>
<keyword evidence="4" id="KW-0997">Cell inner membrane</keyword>
<evidence type="ECO:0000313" key="11">
    <source>
        <dbReference type="EMBL" id="MDA0636513.1"/>
    </source>
</evidence>
<proteinExistence type="inferred from homology"/>
<evidence type="ECO:0000256" key="9">
    <source>
        <dbReference type="ARBA" id="ARBA00037998"/>
    </source>
</evidence>
<evidence type="ECO:0000256" key="6">
    <source>
        <dbReference type="ARBA" id="ARBA00022970"/>
    </source>
</evidence>
<dbReference type="RefSeq" id="WP_270157401.1">
    <property type="nucleotide sequence ID" value="NZ_JAPNNL010000109.1"/>
</dbReference>
<protein>
    <submittedName>
        <fullName evidence="11">Branched-chain amino acid ABC transporter permease</fullName>
    </submittedName>
</protein>
<reference evidence="11" key="1">
    <citation type="submission" date="2022-11" db="EMBL/GenBank/DDBJ databases">
        <title>Nonomuraea corallina sp. nov., a new species of the genus Nonomuraea isolated from sea side sediment in Thai sea.</title>
        <authorList>
            <person name="Ngamcharungchit C."/>
            <person name="Matsumoto A."/>
            <person name="Suriyachadkun C."/>
            <person name="Panbangred W."/>
            <person name="Inahashi Y."/>
            <person name="Intra B."/>
        </authorList>
    </citation>
    <scope>NUCLEOTIDE SEQUENCE</scope>
    <source>
        <strain evidence="11">MCN248</strain>
    </source>
</reference>
<evidence type="ECO:0000256" key="10">
    <source>
        <dbReference type="SAM" id="Phobius"/>
    </source>
</evidence>
<evidence type="ECO:0000256" key="7">
    <source>
        <dbReference type="ARBA" id="ARBA00022989"/>
    </source>
</evidence>
<accession>A0ABT4SHM4</accession>
<keyword evidence="7 10" id="KW-1133">Transmembrane helix</keyword>
<evidence type="ECO:0000256" key="5">
    <source>
        <dbReference type="ARBA" id="ARBA00022692"/>
    </source>
</evidence>
<comment type="similarity">
    <text evidence="9">Belongs to the binding-protein-dependent transport system permease family. LivHM subfamily.</text>
</comment>
<feature type="transmembrane region" description="Helical" evidence="10">
    <location>
        <begin position="186"/>
        <end position="208"/>
    </location>
</feature>
<dbReference type="Pfam" id="PF02653">
    <property type="entry name" value="BPD_transp_2"/>
    <property type="match status" value="1"/>
</dbReference>
<feature type="transmembrane region" description="Helical" evidence="10">
    <location>
        <begin position="315"/>
        <end position="347"/>
    </location>
</feature>
<comment type="caution">
    <text evidence="11">The sequence shown here is derived from an EMBL/GenBank/DDBJ whole genome shotgun (WGS) entry which is preliminary data.</text>
</comment>
<evidence type="ECO:0000313" key="12">
    <source>
        <dbReference type="Proteomes" id="UP001144036"/>
    </source>
</evidence>
<evidence type="ECO:0000256" key="1">
    <source>
        <dbReference type="ARBA" id="ARBA00004651"/>
    </source>
</evidence>
<name>A0ABT4SHM4_9ACTN</name>
<keyword evidence="12" id="KW-1185">Reference proteome</keyword>
<dbReference type="InterPro" id="IPR001851">
    <property type="entry name" value="ABC_transp_permease"/>
</dbReference>
<feature type="transmembrane region" description="Helical" evidence="10">
    <location>
        <begin position="103"/>
        <end position="121"/>
    </location>
</feature>
<feature type="transmembrane region" description="Helical" evidence="10">
    <location>
        <begin position="141"/>
        <end position="165"/>
    </location>
</feature>